<keyword evidence="5" id="KW-0808">Transferase</keyword>
<dbReference type="GO" id="GO:0005524">
    <property type="term" value="F:ATP binding"/>
    <property type="evidence" value="ECO:0007669"/>
    <property type="project" value="UniProtKB-KW"/>
</dbReference>
<evidence type="ECO:0000256" key="4">
    <source>
        <dbReference type="ARBA" id="ARBA00022553"/>
    </source>
</evidence>
<dbReference type="CDD" id="cd00082">
    <property type="entry name" value="HisKA"/>
    <property type="match status" value="1"/>
</dbReference>
<dbReference type="InterPro" id="IPR025201">
    <property type="entry name" value="KdpD_TM"/>
</dbReference>
<evidence type="ECO:0000256" key="2">
    <source>
        <dbReference type="ARBA" id="ARBA00004141"/>
    </source>
</evidence>
<keyword evidence="10 13" id="KW-1133">Transmembrane helix</keyword>
<evidence type="ECO:0000256" key="7">
    <source>
        <dbReference type="ARBA" id="ARBA00022741"/>
    </source>
</evidence>
<dbReference type="InterPro" id="IPR036890">
    <property type="entry name" value="HATPase_C_sf"/>
</dbReference>
<dbReference type="InterPro" id="IPR003594">
    <property type="entry name" value="HATPase_dom"/>
</dbReference>
<keyword evidence="8 15" id="KW-0418">Kinase</keyword>
<evidence type="ECO:0000313" key="15">
    <source>
        <dbReference type="EMBL" id="TDQ77728.1"/>
    </source>
</evidence>
<keyword evidence="7" id="KW-0547">Nucleotide-binding</keyword>
<dbReference type="InterPro" id="IPR005467">
    <property type="entry name" value="His_kinase_dom"/>
</dbReference>
<comment type="caution">
    <text evidence="15">The sequence shown here is derived from an EMBL/GenBank/DDBJ whole genome shotgun (WGS) entry which is preliminary data.</text>
</comment>
<name>A0A4R6WIK6_9PROT</name>
<dbReference type="Pfam" id="PF13493">
    <property type="entry name" value="DUF4118"/>
    <property type="match status" value="1"/>
</dbReference>
<evidence type="ECO:0000256" key="13">
    <source>
        <dbReference type="SAM" id="Phobius"/>
    </source>
</evidence>
<evidence type="ECO:0000256" key="10">
    <source>
        <dbReference type="ARBA" id="ARBA00022989"/>
    </source>
</evidence>
<comment type="catalytic activity">
    <reaction evidence="1">
        <text>ATP + protein L-histidine = ADP + protein N-phospho-L-histidine.</text>
        <dbReference type="EC" id="2.7.13.3"/>
    </reaction>
</comment>
<dbReference type="GO" id="GO:0005886">
    <property type="term" value="C:plasma membrane"/>
    <property type="evidence" value="ECO:0007669"/>
    <property type="project" value="TreeGrafter"/>
</dbReference>
<feature type="transmembrane region" description="Helical" evidence="13">
    <location>
        <begin position="48"/>
        <end position="81"/>
    </location>
</feature>
<evidence type="ECO:0000256" key="12">
    <source>
        <dbReference type="ARBA" id="ARBA00023136"/>
    </source>
</evidence>
<dbReference type="Gene3D" id="1.10.287.130">
    <property type="match status" value="1"/>
</dbReference>
<dbReference type="InterPro" id="IPR029016">
    <property type="entry name" value="GAF-like_dom_sf"/>
</dbReference>
<dbReference type="SUPFAM" id="SSF55874">
    <property type="entry name" value="ATPase domain of HSP90 chaperone/DNA topoisomerase II/histidine kinase"/>
    <property type="match status" value="1"/>
</dbReference>
<keyword evidence="9" id="KW-0067">ATP-binding</keyword>
<dbReference type="InterPro" id="IPR036097">
    <property type="entry name" value="HisK_dim/P_sf"/>
</dbReference>
<dbReference type="InterPro" id="IPR003661">
    <property type="entry name" value="HisK_dim/P_dom"/>
</dbReference>
<dbReference type="CDD" id="cd00075">
    <property type="entry name" value="HATPase"/>
    <property type="match status" value="1"/>
</dbReference>
<evidence type="ECO:0000256" key="8">
    <source>
        <dbReference type="ARBA" id="ARBA00022777"/>
    </source>
</evidence>
<dbReference type="EMBL" id="SNYW01000014">
    <property type="protein sequence ID" value="TDQ77728.1"/>
    <property type="molecule type" value="Genomic_DNA"/>
</dbReference>
<dbReference type="InterPro" id="IPR004358">
    <property type="entry name" value="Sig_transdc_His_kin-like_C"/>
</dbReference>
<sequence length="524" mass="56641">MLQILRHITGNVRRPILDYAAAIVMVALAALFAWGLERTLGSESFPMVFLASVLLSAVLFGRNAALIAAFMAIFAYNFLLVQPRFTIAPADNLVTLGVFLAVAVVTGGLAGRVRDQARAVAWRARVTQNLFDASRELSRSSDQEILAESLAALTAQAANGAAFVYLRDEQGLSLHSAARNDESQTADASQLADGFWPRLLASSSAKEEPPSSERFFVFVLHAVRGPLGLLICRKRSRFDPRAGADQQTLSVLADLGSIALERAHLMREMTEAKILAETERLRTALLSSISHDFRTPLATILASATSLLRHGEQFDQATSQRLILGIKDQADRLNRYVRNLLDIIRIESGGLAVRLEPTDPADVANAAIERVKPQLGHRSLDCDFAPEVTLIQADPLLLEQVFVNLLENAINYSPDGSAIIVAIGGSADQVEISITDAGRGIPPAHLDAVFGKFYRGDNAGQHPRGTGLGLSICRGLTEAMQGRIWAESPVSDGMGTRLRLVFPGLRSAAVNDEDPEIAREAPRA</sequence>
<dbReference type="Gene3D" id="3.30.565.10">
    <property type="entry name" value="Histidine kinase-like ATPase, C-terminal domain"/>
    <property type="match status" value="1"/>
</dbReference>
<keyword evidence="6 13" id="KW-0812">Transmembrane</keyword>
<keyword evidence="4" id="KW-0597">Phosphoprotein</keyword>
<feature type="transmembrane region" description="Helical" evidence="13">
    <location>
        <begin position="93"/>
        <end position="111"/>
    </location>
</feature>
<dbReference type="Gene3D" id="3.30.450.40">
    <property type="match status" value="1"/>
</dbReference>
<accession>A0A4R6WIK6</accession>
<proteinExistence type="predicted"/>
<dbReference type="RefSeq" id="WP_133615303.1">
    <property type="nucleotide sequence ID" value="NZ_SNYW01000014.1"/>
</dbReference>
<evidence type="ECO:0000256" key="1">
    <source>
        <dbReference type="ARBA" id="ARBA00000085"/>
    </source>
</evidence>
<keyword evidence="16" id="KW-1185">Reference proteome</keyword>
<dbReference type="PROSITE" id="PS50109">
    <property type="entry name" value="HIS_KIN"/>
    <property type="match status" value="1"/>
</dbReference>
<dbReference type="OrthoDB" id="9806130at2"/>
<evidence type="ECO:0000256" key="9">
    <source>
        <dbReference type="ARBA" id="ARBA00022840"/>
    </source>
</evidence>
<dbReference type="InterPro" id="IPR038318">
    <property type="entry name" value="KdpD_sf"/>
</dbReference>
<evidence type="ECO:0000256" key="6">
    <source>
        <dbReference type="ARBA" id="ARBA00022692"/>
    </source>
</evidence>
<organism evidence="15 16">
    <name type="scientific">Dongia mobilis</name>
    <dbReference type="NCBI Taxonomy" id="578943"/>
    <lineage>
        <taxon>Bacteria</taxon>
        <taxon>Pseudomonadati</taxon>
        <taxon>Pseudomonadota</taxon>
        <taxon>Alphaproteobacteria</taxon>
        <taxon>Rhodospirillales</taxon>
        <taxon>Dongiaceae</taxon>
        <taxon>Dongia</taxon>
    </lineage>
</organism>
<dbReference type="InterPro" id="IPR052023">
    <property type="entry name" value="Histidine_kinase_KdpD"/>
</dbReference>
<dbReference type="Pfam" id="PF02518">
    <property type="entry name" value="HATPase_c"/>
    <property type="match status" value="1"/>
</dbReference>
<evidence type="ECO:0000256" key="3">
    <source>
        <dbReference type="ARBA" id="ARBA00012438"/>
    </source>
</evidence>
<comment type="subcellular location">
    <subcellularLocation>
        <location evidence="2">Membrane</location>
        <topology evidence="2">Multi-pass membrane protein</topology>
    </subcellularLocation>
</comment>
<evidence type="ECO:0000256" key="5">
    <source>
        <dbReference type="ARBA" id="ARBA00022679"/>
    </source>
</evidence>
<feature type="domain" description="Histidine kinase" evidence="14">
    <location>
        <begin position="288"/>
        <end position="506"/>
    </location>
</feature>
<keyword evidence="12 13" id="KW-0472">Membrane</keyword>
<dbReference type="Gene3D" id="1.20.120.620">
    <property type="entry name" value="Backbone structure of the membrane domain of e. Coli histidine kinase receptor kdpd"/>
    <property type="match status" value="1"/>
</dbReference>
<dbReference type="PANTHER" id="PTHR45569">
    <property type="entry name" value="SENSOR PROTEIN KDPD"/>
    <property type="match status" value="1"/>
</dbReference>
<reference evidence="15 16" key="1">
    <citation type="submission" date="2019-03" db="EMBL/GenBank/DDBJ databases">
        <title>Genomic Encyclopedia of Type Strains, Phase III (KMG-III): the genomes of soil and plant-associated and newly described type strains.</title>
        <authorList>
            <person name="Whitman W."/>
        </authorList>
    </citation>
    <scope>NUCLEOTIDE SEQUENCE [LARGE SCALE GENOMIC DNA]</scope>
    <source>
        <strain evidence="15 16">CGMCC 1.7660</strain>
    </source>
</reference>
<dbReference type="EC" id="2.7.13.3" evidence="3"/>
<feature type="transmembrane region" description="Helical" evidence="13">
    <location>
        <begin position="16"/>
        <end position="36"/>
    </location>
</feature>
<keyword evidence="11" id="KW-0902">Two-component regulatory system</keyword>
<dbReference type="Proteomes" id="UP000295783">
    <property type="component" value="Unassembled WGS sequence"/>
</dbReference>
<dbReference type="SUPFAM" id="SSF47384">
    <property type="entry name" value="Homodimeric domain of signal transducing histidine kinase"/>
    <property type="match status" value="1"/>
</dbReference>
<dbReference type="GO" id="GO:0000155">
    <property type="term" value="F:phosphorelay sensor kinase activity"/>
    <property type="evidence" value="ECO:0007669"/>
    <property type="project" value="InterPro"/>
</dbReference>
<protein>
    <recommendedName>
        <fullName evidence="3">histidine kinase</fullName>
        <ecNumber evidence="3">2.7.13.3</ecNumber>
    </recommendedName>
</protein>
<evidence type="ECO:0000313" key="16">
    <source>
        <dbReference type="Proteomes" id="UP000295783"/>
    </source>
</evidence>
<dbReference type="SMART" id="SM00387">
    <property type="entry name" value="HATPase_c"/>
    <property type="match status" value="1"/>
</dbReference>
<dbReference type="FunFam" id="3.30.565.10:FF:000006">
    <property type="entry name" value="Sensor histidine kinase WalK"/>
    <property type="match status" value="1"/>
</dbReference>
<dbReference type="PANTHER" id="PTHR45569:SF1">
    <property type="entry name" value="SENSOR PROTEIN KDPD"/>
    <property type="match status" value="1"/>
</dbReference>
<dbReference type="AlphaFoldDB" id="A0A4R6WIK6"/>
<evidence type="ECO:0000259" key="14">
    <source>
        <dbReference type="PROSITE" id="PS50109"/>
    </source>
</evidence>
<dbReference type="PRINTS" id="PR00344">
    <property type="entry name" value="BCTRLSENSOR"/>
</dbReference>
<dbReference type="SMART" id="SM00388">
    <property type="entry name" value="HisKA"/>
    <property type="match status" value="1"/>
</dbReference>
<evidence type="ECO:0000256" key="11">
    <source>
        <dbReference type="ARBA" id="ARBA00023012"/>
    </source>
</evidence>
<dbReference type="Pfam" id="PF00512">
    <property type="entry name" value="HisKA"/>
    <property type="match status" value="1"/>
</dbReference>
<gene>
    <name evidence="15" type="ORF">A8950_3883</name>
</gene>